<organism evidence="1">
    <name type="scientific">marine sediment metagenome</name>
    <dbReference type="NCBI Taxonomy" id="412755"/>
    <lineage>
        <taxon>unclassified sequences</taxon>
        <taxon>metagenomes</taxon>
        <taxon>ecological metagenomes</taxon>
    </lineage>
</organism>
<accession>A0A0F9XK72</accession>
<dbReference type="EMBL" id="LAZR01000095">
    <property type="protein sequence ID" value="KKN92473.1"/>
    <property type="molecule type" value="Genomic_DNA"/>
</dbReference>
<proteinExistence type="predicted"/>
<protein>
    <submittedName>
        <fullName evidence="1">Uncharacterized protein</fullName>
    </submittedName>
</protein>
<sequence>MRFVTKEEVAEPLGKVELENTALGVNVIVNGYLVLAFTNNSNVVRLVAGVNETVTGLLVDSRGQIFVEK</sequence>
<evidence type="ECO:0000313" key="1">
    <source>
        <dbReference type="EMBL" id="KKN92473.1"/>
    </source>
</evidence>
<reference evidence="1" key="1">
    <citation type="journal article" date="2015" name="Nature">
        <title>Complex archaea that bridge the gap between prokaryotes and eukaryotes.</title>
        <authorList>
            <person name="Spang A."/>
            <person name="Saw J.H."/>
            <person name="Jorgensen S.L."/>
            <person name="Zaremba-Niedzwiedzka K."/>
            <person name="Martijn J."/>
            <person name="Lind A.E."/>
            <person name="van Eijk R."/>
            <person name="Schleper C."/>
            <person name="Guy L."/>
            <person name="Ettema T.J."/>
        </authorList>
    </citation>
    <scope>NUCLEOTIDE SEQUENCE</scope>
</reference>
<dbReference type="AlphaFoldDB" id="A0A0F9XK72"/>
<gene>
    <name evidence="1" type="ORF">LCGC14_0209640</name>
</gene>
<name>A0A0F9XK72_9ZZZZ</name>
<comment type="caution">
    <text evidence="1">The sequence shown here is derived from an EMBL/GenBank/DDBJ whole genome shotgun (WGS) entry which is preliminary data.</text>
</comment>